<proteinExistence type="predicted"/>
<dbReference type="AlphaFoldDB" id="A0A1I6K5M6"/>
<name>A0A1I6K5M6_9SPHN</name>
<protein>
    <submittedName>
        <fullName evidence="1">Uncharacterized protein</fullName>
    </submittedName>
</protein>
<dbReference type="EMBL" id="FOZG01000001">
    <property type="protein sequence ID" value="SFR86487.1"/>
    <property type="molecule type" value="Genomic_DNA"/>
</dbReference>
<organism evidence="1 2">
    <name type="scientific">Sphingomonas jatrophae</name>
    <dbReference type="NCBI Taxonomy" id="1166337"/>
    <lineage>
        <taxon>Bacteria</taxon>
        <taxon>Pseudomonadati</taxon>
        <taxon>Pseudomonadota</taxon>
        <taxon>Alphaproteobacteria</taxon>
        <taxon>Sphingomonadales</taxon>
        <taxon>Sphingomonadaceae</taxon>
        <taxon>Sphingomonas</taxon>
    </lineage>
</organism>
<accession>A0A1I6K5M6</accession>
<dbReference type="Proteomes" id="UP000198824">
    <property type="component" value="Unassembled WGS sequence"/>
</dbReference>
<evidence type="ECO:0000313" key="1">
    <source>
        <dbReference type="EMBL" id="SFR86487.1"/>
    </source>
</evidence>
<sequence>MADFYANEFVGGPDGTQNPPKKLDGRLVGAKKRRTRAQKPTAQAFAAGDRLYIGKIPQGASVRGFTGITNTSFGTTTVSIGTTANPTKYVNTKTLTASDTPTALGPNAATFFQPPLTADEDIWVTFGTATLNAGSIAGFDLEYTIST</sequence>
<reference evidence="1 2" key="1">
    <citation type="submission" date="2016-10" db="EMBL/GenBank/DDBJ databases">
        <authorList>
            <person name="de Groot N.N."/>
        </authorList>
    </citation>
    <scope>NUCLEOTIDE SEQUENCE [LARGE SCALE GENOMIC DNA]</scope>
    <source>
        <strain evidence="1 2">S5-249</strain>
    </source>
</reference>
<dbReference type="STRING" id="1166337.SAMN05192580_1350"/>
<gene>
    <name evidence="1" type="ORF">SAMN05192580_1350</name>
</gene>
<keyword evidence="2" id="KW-1185">Reference proteome</keyword>
<evidence type="ECO:0000313" key="2">
    <source>
        <dbReference type="Proteomes" id="UP000198824"/>
    </source>
</evidence>
<dbReference type="RefSeq" id="WP_093312621.1">
    <property type="nucleotide sequence ID" value="NZ_FOZG01000001.1"/>
</dbReference>
<dbReference type="OrthoDB" id="7597104at2"/>